<evidence type="ECO:0000256" key="1">
    <source>
        <dbReference type="ARBA" id="ARBA00022723"/>
    </source>
</evidence>
<dbReference type="AlphaFoldDB" id="A0BNA3"/>
<reference evidence="6 7" key="1">
    <citation type="journal article" date="2006" name="Nature">
        <title>Global trends of whole-genome duplications revealed by the ciliate Paramecium tetraurelia.</title>
        <authorList>
            <consortium name="Genoscope"/>
            <person name="Aury J.-M."/>
            <person name="Jaillon O."/>
            <person name="Duret L."/>
            <person name="Noel B."/>
            <person name="Jubin C."/>
            <person name="Porcel B.M."/>
            <person name="Segurens B."/>
            <person name="Daubin V."/>
            <person name="Anthouard V."/>
            <person name="Aiach N."/>
            <person name="Arnaiz O."/>
            <person name="Billaut A."/>
            <person name="Beisson J."/>
            <person name="Blanc I."/>
            <person name="Bouhouche K."/>
            <person name="Camara F."/>
            <person name="Duharcourt S."/>
            <person name="Guigo R."/>
            <person name="Gogendeau D."/>
            <person name="Katinka M."/>
            <person name="Keller A.-M."/>
            <person name="Kissmehl R."/>
            <person name="Klotz C."/>
            <person name="Koll F."/>
            <person name="Le Moue A."/>
            <person name="Lepere C."/>
            <person name="Malinsky S."/>
            <person name="Nowacki M."/>
            <person name="Nowak J.K."/>
            <person name="Plattner H."/>
            <person name="Poulain J."/>
            <person name="Ruiz F."/>
            <person name="Serrano V."/>
            <person name="Zagulski M."/>
            <person name="Dessen P."/>
            <person name="Betermier M."/>
            <person name="Weissenbach J."/>
            <person name="Scarpelli C."/>
            <person name="Schachter V."/>
            <person name="Sperling L."/>
            <person name="Meyer E."/>
            <person name="Cohen J."/>
            <person name="Wincker P."/>
        </authorList>
    </citation>
    <scope>NUCLEOTIDE SEQUENCE [LARGE SCALE GENOMIC DNA]</scope>
    <source>
        <strain evidence="6 7">Stock d4-2</strain>
    </source>
</reference>
<proteinExistence type="predicted"/>
<keyword evidence="7" id="KW-1185">Reference proteome</keyword>
<dbReference type="OMA" id="CKESINQ"/>
<dbReference type="SMART" id="SM00184">
    <property type="entry name" value="RING"/>
    <property type="match status" value="3"/>
</dbReference>
<evidence type="ECO:0000256" key="2">
    <source>
        <dbReference type="ARBA" id="ARBA00022771"/>
    </source>
</evidence>
<keyword evidence="2 4" id="KW-0863">Zinc-finger</keyword>
<dbReference type="SUPFAM" id="SSF57850">
    <property type="entry name" value="RING/U-box"/>
    <property type="match status" value="3"/>
</dbReference>
<organism evidence="6 7">
    <name type="scientific">Paramecium tetraurelia</name>
    <dbReference type="NCBI Taxonomy" id="5888"/>
    <lineage>
        <taxon>Eukaryota</taxon>
        <taxon>Sar</taxon>
        <taxon>Alveolata</taxon>
        <taxon>Ciliophora</taxon>
        <taxon>Intramacronucleata</taxon>
        <taxon>Oligohymenophorea</taxon>
        <taxon>Peniculida</taxon>
        <taxon>Parameciidae</taxon>
        <taxon>Paramecium</taxon>
    </lineage>
</organism>
<evidence type="ECO:0000256" key="3">
    <source>
        <dbReference type="ARBA" id="ARBA00022833"/>
    </source>
</evidence>
<dbReference type="Pfam" id="PF13445">
    <property type="entry name" value="zf-RING_UBOX"/>
    <property type="match status" value="1"/>
</dbReference>
<dbReference type="InParanoid" id="A0BNA3"/>
<evidence type="ECO:0000313" key="7">
    <source>
        <dbReference type="Proteomes" id="UP000000600"/>
    </source>
</evidence>
<dbReference type="InterPro" id="IPR013083">
    <property type="entry name" value="Znf_RING/FYVE/PHD"/>
</dbReference>
<protein>
    <recommendedName>
        <fullName evidence="5">RING-type domain-containing protein</fullName>
    </recommendedName>
</protein>
<dbReference type="HOGENOM" id="CLU_569204_0_0_1"/>
<dbReference type="InterPro" id="IPR027370">
    <property type="entry name" value="Znf-RING_euk"/>
</dbReference>
<name>A0BNA3_PARTE</name>
<sequence length="480" mass="55864">MKNSSRIKNSHQSNDCWAALFCGIIEVLIKTNQHEQISLLQPAISQYSLSRIKIFKTIELMNQIIRNPNVDLFYTLINQEEASQVMKIFIQTKYNIIPTSVCKKEILELLSNTFKIDIIFITQNTSISLANSDNLELVLKIVQQQSEFTIEAAQKSRSRSSSLLDYVLEMKQQCNGCLRQFEQGELYKSLTCNHTYCQQCLKFYFKLGQSFICKDFFCKLELRREDFPFLQLSPLQDMTAQQNRCLQCKESINQLYTNRCGHTHCEQCIRDQLNKSKYYQSNFCLEPSCTELLANEIINNQSKDNDIQTVLSRNNSTTQKFTEFCYFCQCEQEKGVKGECGHYFCKACLDSKYQYIITYGLHRIIDCPQCSTKFNIEKSLDEYYNALAYPQPPRLKRMRSSSEQQIESQQQFFQQKPSFESQQKTRVPSSCLPLNGSRHQVPYVVSSGISTPKRVVTSSNRASRNLPQQAQYFQRSPQFF</sequence>
<dbReference type="PROSITE" id="PS00518">
    <property type="entry name" value="ZF_RING_1"/>
    <property type="match status" value="2"/>
</dbReference>
<feature type="domain" description="RING-type" evidence="5">
    <location>
        <begin position="325"/>
        <end position="371"/>
    </location>
</feature>
<dbReference type="GO" id="GO:0008270">
    <property type="term" value="F:zinc ion binding"/>
    <property type="evidence" value="ECO:0007669"/>
    <property type="project" value="UniProtKB-KW"/>
</dbReference>
<dbReference type="InterPro" id="IPR001841">
    <property type="entry name" value="Znf_RING"/>
</dbReference>
<dbReference type="PROSITE" id="PS50089">
    <property type="entry name" value="ZF_RING_2"/>
    <property type="match status" value="1"/>
</dbReference>
<dbReference type="KEGG" id="ptm:GSPATT00030658001"/>
<dbReference type="RefSeq" id="XP_001427418.1">
    <property type="nucleotide sequence ID" value="XM_001427381.1"/>
</dbReference>
<accession>A0BNA3</accession>
<dbReference type="InterPro" id="IPR017907">
    <property type="entry name" value="Znf_RING_CS"/>
</dbReference>
<keyword evidence="1" id="KW-0479">Metal-binding</keyword>
<gene>
    <name evidence="6" type="ORF">GSPATT00030658001</name>
</gene>
<dbReference type="GeneID" id="5013202"/>
<dbReference type="Proteomes" id="UP000000600">
    <property type="component" value="Unassembled WGS sequence"/>
</dbReference>
<evidence type="ECO:0000313" key="6">
    <source>
        <dbReference type="EMBL" id="CAK60020.1"/>
    </source>
</evidence>
<evidence type="ECO:0000259" key="5">
    <source>
        <dbReference type="PROSITE" id="PS50089"/>
    </source>
</evidence>
<dbReference type="EMBL" id="CT868006">
    <property type="protein sequence ID" value="CAK60020.1"/>
    <property type="molecule type" value="Genomic_DNA"/>
</dbReference>
<dbReference type="OrthoDB" id="120976at2759"/>
<evidence type="ECO:0000256" key="4">
    <source>
        <dbReference type="PROSITE-ProRule" id="PRU00175"/>
    </source>
</evidence>
<dbReference type="Gene3D" id="3.30.40.10">
    <property type="entry name" value="Zinc/RING finger domain, C3HC4 (zinc finger)"/>
    <property type="match status" value="3"/>
</dbReference>
<keyword evidence="3" id="KW-0862">Zinc</keyword>